<dbReference type="EC" id="2.7.13.3" evidence="3"/>
<keyword evidence="8 11" id="KW-1133">Transmembrane helix</keyword>
<evidence type="ECO:0000313" key="14">
    <source>
        <dbReference type="EMBL" id="GHA15639.1"/>
    </source>
</evidence>
<dbReference type="SMART" id="SM00387">
    <property type="entry name" value="HATPase_c"/>
    <property type="match status" value="1"/>
</dbReference>
<dbReference type="SUPFAM" id="SSF55874">
    <property type="entry name" value="ATPase domain of HSP90 chaperone/DNA topoisomerase II/histidine kinase"/>
    <property type="match status" value="1"/>
</dbReference>
<dbReference type="InterPro" id="IPR003660">
    <property type="entry name" value="HAMP_dom"/>
</dbReference>
<dbReference type="PROSITE" id="PS50109">
    <property type="entry name" value="HIS_KIN"/>
    <property type="match status" value="1"/>
</dbReference>
<keyword evidence="10 11" id="KW-0472">Membrane</keyword>
<sequence>MYSLRHRLLISASFILLVFLGLMSVALSRAFEQSVISNAQDALRNQILLLIGNLEFEGGRVVMPTPLPEPRLSQAESSLFADIRDVDGEVLWQSRSLLGETLPVPSSQLGDFRFRRDLRWPSHPRLYQMTLGISWETAQGDIPLVVRVAEHAGIYQQRIDEYRQQLMLWLLVLGLALLGLLLGLFVWALKPLGRVIRQVGMIETGKRRRFDEDYPEEVNRLTQNLNQLLQHEEQRIEQQKEVLGNLAHSLKTPIAILSGLNYSRQNNAEVERQLNSMRTIIDYQLQSASAVGRTRFAKPLAVFDVSQDIMSSVQKLYVDKALMLEFSMPESMQFHGDKGDWMELLGNLADNACKWARQRVSVRIDTISSADHTRSQIQMVIEDDGPGIAPDLRDTILQRGVRLDSQTPGHGLGMHIVKGIVQAYGGELEIGDSRWGGAQISVRLP</sequence>
<feature type="transmembrane region" description="Helical" evidence="11">
    <location>
        <begin position="166"/>
        <end position="189"/>
    </location>
</feature>
<comment type="catalytic activity">
    <reaction evidence="1">
        <text>ATP + protein L-histidine = ADP + protein N-phospho-L-histidine.</text>
        <dbReference type="EC" id="2.7.13.3"/>
    </reaction>
</comment>
<evidence type="ECO:0000256" key="11">
    <source>
        <dbReference type="SAM" id="Phobius"/>
    </source>
</evidence>
<name>A0A918RWV3_9GAMM</name>
<evidence type="ECO:0000313" key="15">
    <source>
        <dbReference type="Proteomes" id="UP000614811"/>
    </source>
</evidence>
<dbReference type="InterPro" id="IPR005467">
    <property type="entry name" value="His_kinase_dom"/>
</dbReference>
<keyword evidence="5" id="KW-0808">Transferase</keyword>
<feature type="domain" description="Histidine kinase" evidence="12">
    <location>
        <begin position="245"/>
        <end position="445"/>
    </location>
</feature>
<keyword evidence="4" id="KW-0597">Phosphoprotein</keyword>
<dbReference type="Gene3D" id="3.30.565.10">
    <property type="entry name" value="Histidine kinase-like ATPase, C-terminal domain"/>
    <property type="match status" value="1"/>
</dbReference>
<evidence type="ECO:0000256" key="7">
    <source>
        <dbReference type="ARBA" id="ARBA00022777"/>
    </source>
</evidence>
<dbReference type="PANTHER" id="PTHR45436">
    <property type="entry name" value="SENSOR HISTIDINE KINASE YKOH"/>
    <property type="match status" value="1"/>
</dbReference>
<keyword evidence="7 14" id="KW-0418">Kinase</keyword>
<dbReference type="SUPFAM" id="SSF47384">
    <property type="entry name" value="Homodimeric domain of signal transducing histidine kinase"/>
    <property type="match status" value="1"/>
</dbReference>
<dbReference type="PRINTS" id="PR00344">
    <property type="entry name" value="BCTRLSENSOR"/>
</dbReference>
<evidence type="ECO:0000256" key="3">
    <source>
        <dbReference type="ARBA" id="ARBA00012438"/>
    </source>
</evidence>
<dbReference type="Pfam" id="PF02518">
    <property type="entry name" value="HATPase_c"/>
    <property type="match status" value="1"/>
</dbReference>
<evidence type="ECO:0000256" key="5">
    <source>
        <dbReference type="ARBA" id="ARBA00022679"/>
    </source>
</evidence>
<evidence type="ECO:0000256" key="4">
    <source>
        <dbReference type="ARBA" id="ARBA00022553"/>
    </source>
</evidence>
<evidence type="ECO:0000256" key="2">
    <source>
        <dbReference type="ARBA" id="ARBA00004370"/>
    </source>
</evidence>
<comment type="subcellular location">
    <subcellularLocation>
        <location evidence="2">Membrane</location>
    </subcellularLocation>
</comment>
<feature type="domain" description="HAMP" evidence="13">
    <location>
        <begin position="186"/>
        <end position="237"/>
    </location>
</feature>
<dbReference type="PANTHER" id="PTHR45436:SF4">
    <property type="entry name" value="SENSOR PROTEIN PHOQ"/>
    <property type="match status" value="1"/>
</dbReference>
<evidence type="ECO:0000256" key="9">
    <source>
        <dbReference type="ARBA" id="ARBA00023012"/>
    </source>
</evidence>
<keyword evidence="15" id="KW-1185">Reference proteome</keyword>
<reference evidence="14" key="1">
    <citation type="journal article" date="2014" name="Int. J. Syst. Evol. Microbiol.">
        <title>Complete genome sequence of Corynebacterium casei LMG S-19264T (=DSM 44701T), isolated from a smear-ripened cheese.</title>
        <authorList>
            <consortium name="US DOE Joint Genome Institute (JGI-PGF)"/>
            <person name="Walter F."/>
            <person name="Albersmeier A."/>
            <person name="Kalinowski J."/>
            <person name="Ruckert C."/>
        </authorList>
    </citation>
    <scope>NUCLEOTIDE SEQUENCE</scope>
    <source>
        <strain evidence="14">KCTC 12711</strain>
    </source>
</reference>
<dbReference type="RefSeq" id="WP_189402074.1">
    <property type="nucleotide sequence ID" value="NZ_BMXA01000005.1"/>
</dbReference>
<dbReference type="InterPro" id="IPR004358">
    <property type="entry name" value="Sig_transdc_His_kin-like_C"/>
</dbReference>
<evidence type="ECO:0000256" key="10">
    <source>
        <dbReference type="ARBA" id="ARBA00023136"/>
    </source>
</evidence>
<gene>
    <name evidence="14" type="primary">phoQ</name>
    <name evidence="14" type="ORF">GCM10008090_26510</name>
</gene>
<dbReference type="AlphaFoldDB" id="A0A918RWV3"/>
<dbReference type="Gene3D" id="1.10.287.130">
    <property type="match status" value="1"/>
</dbReference>
<evidence type="ECO:0000256" key="1">
    <source>
        <dbReference type="ARBA" id="ARBA00000085"/>
    </source>
</evidence>
<keyword evidence="9" id="KW-0902">Two-component regulatory system</keyword>
<dbReference type="GO" id="GO:0005524">
    <property type="term" value="F:ATP binding"/>
    <property type="evidence" value="ECO:0007669"/>
    <property type="project" value="UniProtKB-KW"/>
</dbReference>
<dbReference type="InterPro" id="IPR036890">
    <property type="entry name" value="HATPase_C_sf"/>
</dbReference>
<protein>
    <recommendedName>
        <fullName evidence="3">histidine kinase</fullName>
        <ecNumber evidence="3">2.7.13.3</ecNumber>
    </recommendedName>
</protein>
<dbReference type="InterPro" id="IPR036097">
    <property type="entry name" value="HisK_dim/P_sf"/>
</dbReference>
<dbReference type="InterPro" id="IPR050428">
    <property type="entry name" value="TCS_sensor_his_kinase"/>
</dbReference>
<dbReference type="GO" id="GO:0005886">
    <property type="term" value="C:plasma membrane"/>
    <property type="evidence" value="ECO:0007669"/>
    <property type="project" value="TreeGrafter"/>
</dbReference>
<comment type="caution">
    <text evidence="14">The sequence shown here is derived from an EMBL/GenBank/DDBJ whole genome shotgun (WGS) entry which is preliminary data.</text>
</comment>
<dbReference type="InterPro" id="IPR003594">
    <property type="entry name" value="HATPase_dom"/>
</dbReference>
<dbReference type="GO" id="GO:0000155">
    <property type="term" value="F:phosphorelay sensor kinase activity"/>
    <property type="evidence" value="ECO:0007669"/>
    <property type="project" value="InterPro"/>
</dbReference>
<reference evidence="14" key="2">
    <citation type="submission" date="2020-09" db="EMBL/GenBank/DDBJ databases">
        <authorList>
            <person name="Sun Q."/>
            <person name="Kim S."/>
        </authorList>
    </citation>
    <scope>NUCLEOTIDE SEQUENCE</scope>
    <source>
        <strain evidence="14">KCTC 12711</strain>
    </source>
</reference>
<evidence type="ECO:0000256" key="8">
    <source>
        <dbReference type="ARBA" id="ARBA00022989"/>
    </source>
</evidence>
<accession>A0A918RWV3</accession>
<keyword evidence="6 11" id="KW-0812">Transmembrane</keyword>
<dbReference type="PROSITE" id="PS50885">
    <property type="entry name" value="HAMP"/>
    <property type="match status" value="1"/>
</dbReference>
<dbReference type="EMBL" id="BMXA01000005">
    <property type="protein sequence ID" value="GHA15639.1"/>
    <property type="molecule type" value="Genomic_DNA"/>
</dbReference>
<evidence type="ECO:0000259" key="13">
    <source>
        <dbReference type="PROSITE" id="PS50885"/>
    </source>
</evidence>
<dbReference type="Proteomes" id="UP000614811">
    <property type="component" value="Unassembled WGS sequence"/>
</dbReference>
<organism evidence="14 15">
    <name type="scientific">Arenicella chitinivorans</name>
    <dbReference type="NCBI Taxonomy" id="1329800"/>
    <lineage>
        <taxon>Bacteria</taxon>
        <taxon>Pseudomonadati</taxon>
        <taxon>Pseudomonadota</taxon>
        <taxon>Gammaproteobacteria</taxon>
        <taxon>Arenicellales</taxon>
        <taxon>Arenicellaceae</taxon>
        <taxon>Arenicella</taxon>
    </lineage>
</organism>
<proteinExistence type="predicted"/>
<evidence type="ECO:0000256" key="6">
    <source>
        <dbReference type="ARBA" id="ARBA00022692"/>
    </source>
</evidence>
<evidence type="ECO:0000259" key="12">
    <source>
        <dbReference type="PROSITE" id="PS50109"/>
    </source>
</evidence>